<reference evidence="3 4" key="2">
    <citation type="submission" date="2021-10" db="EMBL/GenBank/DDBJ databases">
        <authorList>
            <person name="Piombo E."/>
        </authorList>
    </citation>
    <scope>NUCLEOTIDE SEQUENCE [LARGE SCALE GENOMIC DNA]</scope>
</reference>
<keyword evidence="2" id="KW-0812">Transmembrane</keyword>
<accession>A0A9P0EP18</accession>
<keyword evidence="2" id="KW-0472">Membrane</keyword>
<reference evidence="4" key="1">
    <citation type="submission" date="2019-06" db="EMBL/GenBank/DDBJ databases">
        <authorList>
            <person name="Broberg M."/>
        </authorList>
    </citation>
    <scope>NUCLEOTIDE SEQUENCE [LARGE SCALE GENOMIC DNA]</scope>
</reference>
<proteinExistence type="predicted"/>
<dbReference type="EMBL" id="CABFOC020000063">
    <property type="protein sequence ID" value="CAH0056722.1"/>
    <property type="molecule type" value="Genomic_DNA"/>
</dbReference>
<dbReference type="Proteomes" id="UP000775872">
    <property type="component" value="Unassembled WGS sequence"/>
</dbReference>
<sequence length="528" mass="59244">MTTTLTSRRRNFIVAFALVFLTTVLFLSSPLLNLKYKTTSHTPHPTEPPQQTPEPTPEKPAKPDQPEAPVSRLHYLIPASLPNLNFCLNLASSAAARYPVPSILGFHGEGILDAAATHLAKLRVIQRYLDSLPKEEDNDLVLIVDGYDIIQQLPPVIMIERYFDEIHQANGRIARRFGITVAEAHEKGLYNTILWGPDKACFPYDENAPRCWAVPGSHLPPDIFGPNTGGGEMEMNDPKWLNSGTVIGPVNDMRLAVNATLREIDATYDENFDLKESDQFYVANVWARQEYYRSKQAVHGEEVKGGPPTRWIPTAREGDPQVEFHMGLDYESSLFQPKAFNEKYYGYLQFNSSGLNADMSVDINNQGAKFVPYLIEMPANVLSALGDLFESISKAHAGTTLNDWIRSVDLGVNYVTGHIFPLWHCTGEKNDIELTYTKMWFFPYARSLISATVKAFQGDDLISTHLIDGRKWAPKNRYPDKNTLNDTLGGAWTDLQGSEFVQWELLCGEHSEALFRGESTPVSDGEHH</sequence>
<dbReference type="CDD" id="cd22997">
    <property type="entry name" value="GT_LH"/>
    <property type="match status" value="1"/>
</dbReference>
<dbReference type="AlphaFoldDB" id="A0A9P0EP18"/>
<dbReference type="PANTHER" id="PTHR36587:SF2">
    <property type="entry name" value="EXPRESSION SITE-ASSOCIATED GENE 3 (ESAG3)-LIKE PROTEIN"/>
    <property type="match status" value="1"/>
</dbReference>
<organism evidence="3 4">
    <name type="scientific">Clonostachys solani</name>
    <dbReference type="NCBI Taxonomy" id="160281"/>
    <lineage>
        <taxon>Eukaryota</taxon>
        <taxon>Fungi</taxon>
        <taxon>Dikarya</taxon>
        <taxon>Ascomycota</taxon>
        <taxon>Pezizomycotina</taxon>
        <taxon>Sordariomycetes</taxon>
        <taxon>Hypocreomycetidae</taxon>
        <taxon>Hypocreales</taxon>
        <taxon>Bionectriaceae</taxon>
        <taxon>Clonostachys</taxon>
    </lineage>
</organism>
<keyword evidence="2" id="KW-1133">Transmembrane helix</keyword>
<feature type="region of interest" description="Disordered" evidence="1">
    <location>
        <begin position="38"/>
        <end position="67"/>
    </location>
</feature>
<feature type="transmembrane region" description="Helical" evidence="2">
    <location>
        <begin position="12"/>
        <end position="32"/>
    </location>
</feature>
<keyword evidence="4" id="KW-1185">Reference proteome</keyword>
<evidence type="ECO:0000313" key="3">
    <source>
        <dbReference type="EMBL" id="CAH0056722.1"/>
    </source>
</evidence>
<evidence type="ECO:0000313" key="4">
    <source>
        <dbReference type="Proteomes" id="UP000775872"/>
    </source>
</evidence>
<feature type="compositionally biased region" description="Pro residues" evidence="1">
    <location>
        <begin position="45"/>
        <end position="55"/>
    </location>
</feature>
<protein>
    <submittedName>
        <fullName evidence="3">Uncharacterized protein</fullName>
    </submittedName>
</protein>
<name>A0A9P0EP18_9HYPO</name>
<feature type="compositionally biased region" description="Basic and acidic residues" evidence="1">
    <location>
        <begin position="56"/>
        <end position="65"/>
    </location>
</feature>
<feature type="non-terminal residue" evidence="3">
    <location>
        <position position="1"/>
    </location>
</feature>
<evidence type="ECO:0000256" key="2">
    <source>
        <dbReference type="SAM" id="Phobius"/>
    </source>
</evidence>
<comment type="caution">
    <text evidence="3">The sequence shown here is derived from an EMBL/GenBank/DDBJ whole genome shotgun (WGS) entry which is preliminary data.</text>
</comment>
<evidence type="ECO:0000256" key="1">
    <source>
        <dbReference type="SAM" id="MobiDB-lite"/>
    </source>
</evidence>
<dbReference type="OrthoDB" id="422736at2759"/>
<gene>
    <name evidence="3" type="ORF">CSOL1703_00006668</name>
</gene>
<dbReference type="PANTHER" id="PTHR36587">
    <property type="entry name" value="EXPRESSION SITE-ASSOCIATED GENE 3 (ESAG3)-LIKE PROTEIN"/>
    <property type="match status" value="1"/>
</dbReference>